<evidence type="ECO:0000256" key="1">
    <source>
        <dbReference type="SAM" id="Phobius"/>
    </source>
</evidence>
<keyword evidence="1" id="KW-1133">Transmembrane helix</keyword>
<proteinExistence type="predicted"/>
<dbReference type="EMBL" id="NJHN03000117">
    <property type="protein sequence ID" value="KAH9413879.1"/>
    <property type="molecule type" value="Genomic_DNA"/>
</dbReference>
<keyword evidence="3" id="KW-1185">Reference proteome</keyword>
<keyword evidence="1" id="KW-0812">Transmembrane</keyword>
<dbReference type="Proteomes" id="UP000887458">
    <property type="component" value="Unassembled WGS sequence"/>
</dbReference>
<sequence length="100" mass="11048">MTMIRCGSCIGIRSCITDITNKFKVILSETNTIDKRFKIIIPPPPPLPPLTILPSLFVDIIIFVVVCSIIGSLDCISSKINGFMTCCDNNNNNKVDNMWG</sequence>
<gene>
    <name evidence="2" type="ORF">DERP_009478</name>
</gene>
<organism evidence="2 3">
    <name type="scientific">Dermatophagoides pteronyssinus</name>
    <name type="common">European house dust mite</name>
    <dbReference type="NCBI Taxonomy" id="6956"/>
    <lineage>
        <taxon>Eukaryota</taxon>
        <taxon>Metazoa</taxon>
        <taxon>Ecdysozoa</taxon>
        <taxon>Arthropoda</taxon>
        <taxon>Chelicerata</taxon>
        <taxon>Arachnida</taxon>
        <taxon>Acari</taxon>
        <taxon>Acariformes</taxon>
        <taxon>Sarcoptiformes</taxon>
        <taxon>Astigmata</taxon>
        <taxon>Psoroptidia</taxon>
        <taxon>Analgoidea</taxon>
        <taxon>Pyroglyphidae</taxon>
        <taxon>Dermatophagoidinae</taxon>
        <taxon>Dermatophagoides</taxon>
    </lineage>
</organism>
<name>A0ABQ8IU92_DERPT</name>
<keyword evidence="1" id="KW-0472">Membrane</keyword>
<protein>
    <submittedName>
        <fullName evidence="2">Uncharacterized protein</fullName>
    </submittedName>
</protein>
<accession>A0ABQ8IU92</accession>
<evidence type="ECO:0000313" key="3">
    <source>
        <dbReference type="Proteomes" id="UP000887458"/>
    </source>
</evidence>
<comment type="caution">
    <text evidence="2">The sequence shown here is derived from an EMBL/GenBank/DDBJ whole genome shotgun (WGS) entry which is preliminary data.</text>
</comment>
<reference evidence="2 3" key="2">
    <citation type="journal article" date="2022" name="Mol. Biol. Evol.">
        <title>Comparative Genomics Reveals Insights into the Divergent Evolution of Astigmatic Mites and Household Pest Adaptations.</title>
        <authorList>
            <person name="Xiong Q."/>
            <person name="Wan A.T."/>
            <person name="Liu X."/>
            <person name="Fung C.S."/>
            <person name="Xiao X."/>
            <person name="Malainual N."/>
            <person name="Hou J."/>
            <person name="Wang L."/>
            <person name="Wang M."/>
            <person name="Yang K.Y."/>
            <person name="Cui Y."/>
            <person name="Leung E.L."/>
            <person name="Nong W."/>
            <person name="Shin S.K."/>
            <person name="Au S.W."/>
            <person name="Jeong K.Y."/>
            <person name="Chew F.T."/>
            <person name="Hui J.H."/>
            <person name="Leung T.F."/>
            <person name="Tungtrongchitr A."/>
            <person name="Zhong N."/>
            <person name="Liu Z."/>
            <person name="Tsui S.K."/>
        </authorList>
    </citation>
    <scope>NUCLEOTIDE SEQUENCE [LARGE SCALE GENOMIC DNA]</scope>
    <source>
        <strain evidence="2">Derp</strain>
    </source>
</reference>
<reference evidence="2 3" key="1">
    <citation type="journal article" date="2018" name="J. Allergy Clin. Immunol.">
        <title>High-quality assembly of Dermatophagoides pteronyssinus genome and transcriptome reveals a wide range of novel allergens.</title>
        <authorList>
            <person name="Liu X.Y."/>
            <person name="Yang K.Y."/>
            <person name="Wang M.Q."/>
            <person name="Kwok J.S."/>
            <person name="Zeng X."/>
            <person name="Yang Z."/>
            <person name="Xiao X.J."/>
            <person name="Lau C.P."/>
            <person name="Li Y."/>
            <person name="Huang Z.M."/>
            <person name="Ba J.G."/>
            <person name="Yim A.K."/>
            <person name="Ouyang C.Y."/>
            <person name="Ngai S.M."/>
            <person name="Chan T.F."/>
            <person name="Leung E.L."/>
            <person name="Liu L."/>
            <person name="Liu Z.G."/>
            <person name="Tsui S.K."/>
        </authorList>
    </citation>
    <scope>NUCLEOTIDE SEQUENCE [LARGE SCALE GENOMIC DNA]</scope>
    <source>
        <strain evidence="2">Derp</strain>
    </source>
</reference>
<feature type="transmembrane region" description="Helical" evidence="1">
    <location>
        <begin position="52"/>
        <end position="73"/>
    </location>
</feature>
<evidence type="ECO:0000313" key="2">
    <source>
        <dbReference type="EMBL" id="KAH9413879.1"/>
    </source>
</evidence>